<feature type="compositionally biased region" description="Basic and acidic residues" evidence="1">
    <location>
        <begin position="389"/>
        <end position="414"/>
    </location>
</feature>
<evidence type="ECO:0000313" key="2">
    <source>
        <dbReference type="EMBL" id="PZC75923.1"/>
    </source>
</evidence>
<feature type="compositionally biased region" description="Polar residues" evidence="1">
    <location>
        <begin position="427"/>
        <end position="440"/>
    </location>
</feature>
<dbReference type="EMBL" id="KZ149976">
    <property type="protein sequence ID" value="PZC75923.1"/>
    <property type="molecule type" value="Genomic_DNA"/>
</dbReference>
<feature type="region of interest" description="Disordered" evidence="1">
    <location>
        <begin position="476"/>
        <end position="593"/>
    </location>
</feature>
<name>A0A2W1BVY6_HELAM</name>
<dbReference type="OrthoDB" id="10021571at2759"/>
<gene>
    <name evidence="2" type="primary">HaOG205316</name>
    <name evidence="2" type="ORF">B5X24_HaOG205316</name>
</gene>
<feature type="compositionally biased region" description="Basic residues" evidence="1">
    <location>
        <begin position="584"/>
        <end position="593"/>
    </location>
</feature>
<feature type="compositionally biased region" description="Pro residues" evidence="1">
    <location>
        <begin position="94"/>
        <end position="116"/>
    </location>
</feature>
<feature type="region of interest" description="Disordered" evidence="1">
    <location>
        <begin position="86"/>
        <end position="117"/>
    </location>
</feature>
<keyword evidence="3" id="KW-1185">Reference proteome</keyword>
<protein>
    <submittedName>
        <fullName evidence="2">Uncharacterized protein</fullName>
    </submittedName>
</protein>
<sequence length="593" mass="66190">MDGTAVKVSEIFREVGIAFSTLSEITILLQNTEESPPGGKWTEEGVEMLRGCIKRFAEELNKITHHIKTRTMYHLRRLLEMDSGVIRDVSSSPPGAPPPQVQQAPEPAPPPEPPTPTLTINHYLHGFDDNNTEDDLLQSFNPGIVPPFPPEQILQPERSEPSPLFEFEDIQLDQINLDRINLLVPDLLKALDDFAMPTSAEPEPNQNVHPLPQDIRHETPMANIATHYAEPAATENGKEVSGAFSSIRNEAQSSHNGPGQCNSFHISIRPNDIKWDLNNTEAKIEAVKTSPPPNRQITWLKPGETSGHQSSYAGQIKIKELPDLTGPSGSSRNDERPFNIFKNRQAETTPSTTFKAPETKEESKPKETFNFFKYAQAKQQEEQSNMFKFPHDSKDIDKNKEESPSRNRNEDNKPRRFFNFRQPAEPRTSSGFGSLGNPSSRWMDEVSDDASTAQTFERSHSPLEIDVKATFLPIRADNKIEPFNRNKQVQPLVARRSRRLSQTTPTTPTTLTTPTTSTIPTSEPTGPYDFLVPAAENIPAAAAARKQEQKPRSRRRKAPAAKSGEGTPAKRSRKNSSGPSGKALKNKKMPKKE</sequence>
<dbReference type="Proteomes" id="UP000249218">
    <property type="component" value="Unassembled WGS sequence"/>
</dbReference>
<evidence type="ECO:0000256" key="1">
    <source>
        <dbReference type="SAM" id="MobiDB-lite"/>
    </source>
</evidence>
<feature type="region of interest" description="Disordered" evidence="1">
    <location>
        <begin position="287"/>
        <end position="367"/>
    </location>
</feature>
<proteinExistence type="predicted"/>
<feature type="compositionally biased region" description="Low complexity" evidence="1">
    <location>
        <begin position="534"/>
        <end position="544"/>
    </location>
</feature>
<accession>A0A2W1BVY6</accession>
<organism evidence="2 3">
    <name type="scientific">Helicoverpa armigera</name>
    <name type="common">Cotton bollworm</name>
    <name type="synonym">Heliothis armigera</name>
    <dbReference type="NCBI Taxonomy" id="29058"/>
    <lineage>
        <taxon>Eukaryota</taxon>
        <taxon>Metazoa</taxon>
        <taxon>Ecdysozoa</taxon>
        <taxon>Arthropoda</taxon>
        <taxon>Hexapoda</taxon>
        <taxon>Insecta</taxon>
        <taxon>Pterygota</taxon>
        <taxon>Neoptera</taxon>
        <taxon>Endopterygota</taxon>
        <taxon>Lepidoptera</taxon>
        <taxon>Glossata</taxon>
        <taxon>Ditrysia</taxon>
        <taxon>Noctuoidea</taxon>
        <taxon>Noctuidae</taxon>
        <taxon>Heliothinae</taxon>
        <taxon>Helicoverpa</taxon>
    </lineage>
</organism>
<feature type="region of interest" description="Disordered" evidence="1">
    <location>
        <begin position="380"/>
        <end position="461"/>
    </location>
</feature>
<dbReference type="AlphaFoldDB" id="A0A2W1BVY6"/>
<reference evidence="2 3" key="1">
    <citation type="journal article" date="2017" name="BMC Biol.">
        <title>Genomic innovations, transcriptional plasticity and gene loss underlying the evolution and divergence of two highly polyphagous and invasive Helicoverpa pest species.</title>
        <authorList>
            <person name="Pearce S.L."/>
            <person name="Clarke D.F."/>
            <person name="East P.D."/>
            <person name="Elfekih S."/>
            <person name="Gordon K.H."/>
            <person name="Jermiin L.S."/>
            <person name="McGaughran A."/>
            <person name="Oakeshott J.G."/>
            <person name="Papanikolaou A."/>
            <person name="Perera O.P."/>
            <person name="Rane R.V."/>
            <person name="Richards S."/>
            <person name="Tay W.T."/>
            <person name="Walsh T.K."/>
            <person name="Anderson A."/>
            <person name="Anderson C.J."/>
            <person name="Asgari S."/>
            <person name="Board P.G."/>
            <person name="Bretschneider A."/>
            <person name="Campbell P.M."/>
            <person name="Chertemps T."/>
            <person name="Christeller J.T."/>
            <person name="Coppin C.W."/>
            <person name="Downes S.J."/>
            <person name="Duan G."/>
            <person name="Farnsworth C.A."/>
            <person name="Good R.T."/>
            <person name="Han L.B."/>
            <person name="Han Y.C."/>
            <person name="Hatje K."/>
            <person name="Horne I."/>
            <person name="Huang Y.P."/>
            <person name="Hughes D.S."/>
            <person name="Jacquin-Joly E."/>
            <person name="James W."/>
            <person name="Jhangiani S."/>
            <person name="Kollmar M."/>
            <person name="Kuwar S.S."/>
            <person name="Li S."/>
            <person name="Liu N.Y."/>
            <person name="Maibeche M.T."/>
            <person name="Miller J.R."/>
            <person name="Montagne N."/>
            <person name="Perry T."/>
            <person name="Qu J."/>
            <person name="Song S.V."/>
            <person name="Sutton G.G."/>
            <person name="Vogel H."/>
            <person name="Walenz B.P."/>
            <person name="Xu W."/>
            <person name="Zhang H.J."/>
            <person name="Zou Z."/>
            <person name="Batterham P."/>
            <person name="Edwards O.R."/>
            <person name="Feyereisen R."/>
            <person name="Gibbs R.A."/>
            <person name="Heckel D.G."/>
            <person name="McGrath A."/>
            <person name="Robin C."/>
            <person name="Scherer S.E."/>
            <person name="Worley K.C."/>
            <person name="Wu Y.D."/>
        </authorList>
    </citation>
    <scope>NUCLEOTIDE SEQUENCE [LARGE SCALE GENOMIC DNA]</scope>
    <source>
        <strain evidence="2">Harm_GR_Male_#8</strain>
        <tissue evidence="2">Whole organism</tissue>
    </source>
</reference>
<evidence type="ECO:0000313" key="3">
    <source>
        <dbReference type="Proteomes" id="UP000249218"/>
    </source>
</evidence>
<feature type="compositionally biased region" description="Low complexity" evidence="1">
    <location>
        <begin position="503"/>
        <end position="527"/>
    </location>
</feature>
<feature type="compositionally biased region" description="Basic and acidic residues" evidence="1">
    <location>
        <begin position="357"/>
        <end position="367"/>
    </location>
</feature>